<keyword evidence="1" id="KW-0489">Methyltransferase</keyword>
<sequence length="127" mass="14711">MVAPANRKQDSFQAYYTNCHHITSYMVGLLECDSNLSVLEPCAGEGVFIDELFKQELTPEITAYELNIDSVNKLNFKYNKLTNIEIIHQDFILVNTNKKFDIIKLLISKKPDFRTPNFISVRESLYQ</sequence>
<protein>
    <submittedName>
        <fullName evidence="5">Uncharacterized protein</fullName>
    </submittedName>
</protein>
<dbReference type="GO" id="GO:0003723">
    <property type="term" value="F:RNA binding"/>
    <property type="evidence" value="ECO:0007669"/>
    <property type="project" value="UniProtKB-KW"/>
</dbReference>
<dbReference type="Gene3D" id="3.40.50.150">
    <property type="entry name" value="Vaccinia Virus protein VP39"/>
    <property type="match status" value="1"/>
</dbReference>
<dbReference type="InterPro" id="IPR001737">
    <property type="entry name" value="KsgA/Erm"/>
</dbReference>
<dbReference type="GO" id="GO:0032259">
    <property type="term" value="P:methylation"/>
    <property type="evidence" value="ECO:0007669"/>
    <property type="project" value="UniProtKB-KW"/>
</dbReference>
<evidence type="ECO:0000256" key="1">
    <source>
        <dbReference type="ARBA" id="ARBA00022603"/>
    </source>
</evidence>
<dbReference type="GO" id="GO:0008168">
    <property type="term" value="F:methyltransferase activity"/>
    <property type="evidence" value="ECO:0007669"/>
    <property type="project" value="UniProtKB-KW"/>
</dbReference>
<dbReference type="AlphaFoldDB" id="A0A1J1JD15"/>
<proteinExistence type="predicted"/>
<name>A0A1J1JD15_PLAAG</name>
<keyword evidence="2" id="KW-0808">Transferase</keyword>
<dbReference type="RefSeq" id="WP_235752253.1">
    <property type="nucleotide sequence ID" value="NZ_JBIIEP010000062.1"/>
</dbReference>
<evidence type="ECO:0000313" key="5">
    <source>
        <dbReference type="EMBL" id="CUM59291.1"/>
    </source>
</evidence>
<dbReference type="Pfam" id="PF00398">
    <property type="entry name" value="RrnaAD"/>
    <property type="match status" value="1"/>
</dbReference>
<accession>A0A1J1JD15</accession>
<dbReference type="GeneID" id="77288357"/>
<evidence type="ECO:0000256" key="3">
    <source>
        <dbReference type="ARBA" id="ARBA00022691"/>
    </source>
</evidence>
<dbReference type="EMBL" id="LO018304">
    <property type="protein sequence ID" value="CUM59291.1"/>
    <property type="molecule type" value="Genomic_DNA"/>
</dbReference>
<evidence type="ECO:0000256" key="2">
    <source>
        <dbReference type="ARBA" id="ARBA00022679"/>
    </source>
</evidence>
<evidence type="ECO:0000256" key="4">
    <source>
        <dbReference type="ARBA" id="ARBA00022884"/>
    </source>
</evidence>
<organism evidence="5">
    <name type="scientific">Planktothrix agardhii</name>
    <name type="common">Oscillatoria agardhii</name>
    <dbReference type="NCBI Taxonomy" id="1160"/>
    <lineage>
        <taxon>Bacteria</taxon>
        <taxon>Bacillati</taxon>
        <taxon>Cyanobacteriota</taxon>
        <taxon>Cyanophyceae</taxon>
        <taxon>Oscillatoriophycideae</taxon>
        <taxon>Oscillatoriales</taxon>
        <taxon>Microcoleaceae</taxon>
        <taxon>Planktothrix</taxon>
    </lineage>
</organism>
<dbReference type="SUPFAM" id="SSF53335">
    <property type="entry name" value="S-adenosyl-L-methionine-dependent methyltransferases"/>
    <property type="match status" value="1"/>
</dbReference>
<gene>
    <name evidence="5" type="ORF">PLAM_1324</name>
</gene>
<keyword evidence="4" id="KW-0694">RNA-binding</keyword>
<reference evidence="5" key="1">
    <citation type="submission" date="2015-09" db="EMBL/GenBank/DDBJ databases">
        <authorList>
            <person name="Jackson K.R."/>
            <person name="Lunt B.L."/>
            <person name="Fisher J.N.B."/>
            <person name="Gardner A.V."/>
            <person name="Bailey M.E."/>
            <person name="Deus L.M."/>
            <person name="Earl A.S."/>
            <person name="Gibby P.D."/>
            <person name="Hartmann K.A."/>
            <person name="Liu J.E."/>
            <person name="Manci A.M."/>
            <person name="Nielsen D.A."/>
            <person name="Solomon M.B."/>
            <person name="Breakwell D.P."/>
            <person name="Burnett S.H."/>
            <person name="Grose J.H."/>
        </authorList>
    </citation>
    <scope>NUCLEOTIDE SEQUENCE</scope>
    <source>
        <strain evidence="5">7805</strain>
    </source>
</reference>
<keyword evidence="3" id="KW-0949">S-adenosyl-L-methionine</keyword>
<dbReference type="InterPro" id="IPR029063">
    <property type="entry name" value="SAM-dependent_MTases_sf"/>
</dbReference>